<keyword evidence="6" id="KW-1185">Reference proteome</keyword>
<reference evidence="5" key="1">
    <citation type="submission" date="2025-08" db="UniProtKB">
        <authorList>
            <consortium name="Ensembl"/>
        </authorList>
    </citation>
    <scope>IDENTIFICATION</scope>
</reference>
<sequence>DSSHSLLFAYHFFFLCVSRYVGNLSRDVTEALIMQLFGQIGPCKSCKMIADTAGNDPYCFVEFFEHRHAAASLASMNGRKIMGKEVKVNWATSPSSQKKDTTIQLTLVWYALDHFHVFVGDLSPEITTDDVRAAFAPFGRMS</sequence>
<feature type="domain" description="RRM" evidence="4">
    <location>
        <begin position="17"/>
        <end position="93"/>
    </location>
</feature>
<dbReference type="InterPro" id="IPR035979">
    <property type="entry name" value="RBD_domain_sf"/>
</dbReference>
<feature type="chain" id="PRO_5025633334" evidence="3">
    <location>
        <begin position="19"/>
        <end position="142"/>
    </location>
</feature>
<reference evidence="5" key="2">
    <citation type="submission" date="2025-09" db="UniProtKB">
        <authorList>
            <consortium name="Ensembl"/>
        </authorList>
    </citation>
    <scope>IDENTIFICATION</scope>
</reference>
<name>A0A672KBI0_SINGR</name>
<evidence type="ECO:0000259" key="4">
    <source>
        <dbReference type="PROSITE" id="PS50102"/>
    </source>
</evidence>
<keyword evidence="3" id="KW-0732">Signal</keyword>
<dbReference type="GO" id="GO:0000184">
    <property type="term" value="P:nuclear-transcribed mRNA catabolic process, nonsense-mediated decay"/>
    <property type="evidence" value="ECO:0007669"/>
    <property type="project" value="TreeGrafter"/>
</dbReference>
<dbReference type="GO" id="GO:0010494">
    <property type="term" value="C:cytoplasmic stress granule"/>
    <property type="evidence" value="ECO:0007669"/>
    <property type="project" value="TreeGrafter"/>
</dbReference>
<dbReference type="Ensembl" id="ENSSGRT00000009781.1">
    <property type="protein sequence ID" value="ENSSGRP00000008973.1"/>
    <property type="gene ID" value="ENSSGRG00000006069.1"/>
</dbReference>
<dbReference type="FunFam" id="3.30.70.330:FF:000087">
    <property type="entry name" value="Nucleolysin TIAR isoform 1"/>
    <property type="match status" value="1"/>
</dbReference>
<protein>
    <submittedName>
        <fullName evidence="5">TIA1 cytotoxic granule-associated RNA binding protein</fullName>
    </submittedName>
</protein>
<dbReference type="Pfam" id="PF00076">
    <property type="entry name" value="RRM_1"/>
    <property type="match status" value="1"/>
</dbReference>
<evidence type="ECO:0000313" key="6">
    <source>
        <dbReference type="Proteomes" id="UP000472262"/>
    </source>
</evidence>
<evidence type="ECO:0000313" key="5">
    <source>
        <dbReference type="Ensembl" id="ENSSGRP00000008973.1"/>
    </source>
</evidence>
<dbReference type="Gene3D" id="3.30.70.330">
    <property type="match status" value="1"/>
</dbReference>
<dbReference type="GO" id="GO:0034063">
    <property type="term" value="P:stress granule assembly"/>
    <property type="evidence" value="ECO:0007669"/>
    <property type="project" value="TreeGrafter"/>
</dbReference>
<dbReference type="SMART" id="SM00360">
    <property type="entry name" value="RRM"/>
    <property type="match status" value="1"/>
</dbReference>
<organism evidence="5 6">
    <name type="scientific">Sinocyclocheilus grahami</name>
    <name type="common">Dianchi golden-line fish</name>
    <name type="synonym">Barbus grahami</name>
    <dbReference type="NCBI Taxonomy" id="75366"/>
    <lineage>
        <taxon>Eukaryota</taxon>
        <taxon>Metazoa</taxon>
        <taxon>Chordata</taxon>
        <taxon>Craniata</taxon>
        <taxon>Vertebrata</taxon>
        <taxon>Euteleostomi</taxon>
        <taxon>Actinopterygii</taxon>
        <taxon>Neopterygii</taxon>
        <taxon>Teleostei</taxon>
        <taxon>Ostariophysi</taxon>
        <taxon>Cypriniformes</taxon>
        <taxon>Cyprinidae</taxon>
        <taxon>Cyprininae</taxon>
        <taxon>Sinocyclocheilus</taxon>
    </lineage>
</organism>
<dbReference type="PANTHER" id="PTHR47640:SF5">
    <property type="entry name" value="RRM DOMAIN-CONTAINING PROTEIN"/>
    <property type="match status" value="1"/>
</dbReference>
<keyword evidence="1 2" id="KW-0694">RNA-binding</keyword>
<dbReference type="InterPro" id="IPR012677">
    <property type="entry name" value="Nucleotide-bd_a/b_plait_sf"/>
</dbReference>
<proteinExistence type="predicted"/>
<evidence type="ECO:0000256" key="2">
    <source>
        <dbReference type="PROSITE-ProRule" id="PRU00176"/>
    </source>
</evidence>
<dbReference type="PANTHER" id="PTHR47640">
    <property type="entry name" value="TRNA SELENOCYSTEINE 1-ASSOCIATED PROTEIN 1-RELATED-RELATED"/>
    <property type="match status" value="1"/>
</dbReference>
<dbReference type="AlphaFoldDB" id="A0A672KBI0"/>
<evidence type="ECO:0000256" key="1">
    <source>
        <dbReference type="ARBA" id="ARBA00022884"/>
    </source>
</evidence>
<evidence type="ECO:0000256" key="3">
    <source>
        <dbReference type="SAM" id="SignalP"/>
    </source>
</evidence>
<dbReference type="InterPro" id="IPR050825">
    <property type="entry name" value="RBM42_RBP45_47-like"/>
</dbReference>
<dbReference type="GO" id="GO:0043488">
    <property type="term" value="P:regulation of mRNA stability"/>
    <property type="evidence" value="ECO:0007669"/>
    <property type="project" value="TreeGrafter"/>
</dbReference>
<dbReference type="Proteomes" id="UP000472262">
    <property type="component" value="Unassembled WGS sequence"/>
</dbReference>
<dbReference type="PROSITE" id="PS50102">
    <property type="entry name" value="RRM"/>
    <property type="match status" value="1"/>
</dbReference>
<accession>A0A672KBI0</accession>
<dbReference type="SUPFAM" id="SSF54928">
    <property type="entry name" value="RNA-binding domain, RBD"/>
    <property type="match status" value="1"/>
</dbReference>
<feature type="signal peptide" evidence="3">
    <location>
        <begin position="1"/>
        <end position="18"/>
    </location>
</feature>
<dbReference type="InterPro" id="IPR000504">
    <property type="entry name" value="RRM_dom"/>
</dbReference>
<dbReference type="GO" id="GO:0003729">
    <property type="term" value="F:mRNA binding"/>
    <property type="evidence" value="ECO:0007669"/>
    <property type="project" value="InterPro"/>
</dbReference>